<dbReference type="InterPro" id="IPR001633">
    <property type="entry name" value="EAL_dom"/>
</dbReference>
<dbReference type="PROSITE" id="PS50887">
    <property type="entry name" value="GGDEF"/>
    <property type="match status" value="1"/>
</dbReference>
<dbReference type="Gene3D" id="3.30.70.270">
    <property type="match status" value="1"/>
</dbReference>
<comment type="caution">
    <text evidence="5">The sequence shown here is derived from an EMBL/GenBank/DDBJ whole genome shotgun (WGS) entry which is preliminary data.</text>
</comment>
<dbReference type="InterPro" id="IPR005330">
    <property type="entry name" value="MHYT_dom"/>
</dbReference>
<evidence type="ECO:0000259" key="4">
    <source>
        <dbReference type="PROSITE" id="PS50924"/>
    </source>
</evidence>
<evidence type="ECO:0000256" key="1">
    <source>
        <dbReference type="PROSITE-ProRule" id="PRU00244"/>
    </source>
</evidence>
<evidence type="ECO:0000313" key="6">
    <source>
        <dbReference type="Proteomes" id="UP001589738"/>
    </source>
</evidence>
<keyword evidence="6" id="KW-1185">Reference proteome</keyword>
<feature type="domain" description="MHYT" evidence="4">
    <location>
        <begin position="15"/>
        <end position="207"/>
    </location>
</feature>
<reference evidence="5 6" key="1">
    <citation type="submission" date="2024-09" db="EMBL/GenBank/DDBJ databases">
        <authorList>
            <person name="Sun Q."/>
            <person name="Mori K."/>
        </authorList>
    </citation>
    <scope>NUCLEOTIDE SEQUENCE [LARGE SCALE GENOMIC DNA]</scope>
    <source>
        <strain evidence="5 6">CGMCC 1.9126</strain>
    </source>
</reference>
<dbReference type="EMBL" id="JBHLUU010000017">
    <property type="protein sequence ID" value="MFC0474873.1"/>
    <property type="molecule type" value="Genomic_DNA"/>
</dbReference>
<feature type="transmembrane region" description="Helical" evidence="1">
    <location>
        <begin position="86"/>
        <end position="106"/>
    </location>
</feature>
<dbReference type="PANTHER" id="PTHR33121">
    <property type="entry name" value="CYCLIC DI-GMP PHOSPHODIESTERASE PDEF"/>
    <property type="match status" value="1"/>
</dbReference>
<feature type="transmembrane region" description="Helical" evidence="1">
    <location>
        <begin position="15"/>
        <end position="38"/>
    </location>
</feature>
<evidence type="ECO:0000259" key="3">
    <source>
        <dbReference type="PROSITE" id="PS50887"/>
    </source>
</evidence>
<dbReference type="InterPro" id="IPR050706">
    <property type="entry name" value="Cyclic-di-GMP_PDE-like"/>
</dbReference>
<keyword evidence="1" id="KW-1133">Transmembrane helix</keyword>
<gene>
    <name evidence="5" type="ORF">ACFFHF_06105</name>
</gene>
<protein>
    <submittedName>
        <fullName evidence="5">Bifunctional diguanylate cyclase/phosphodiesterase</fullName>
    </submittedName>
</protein>
<keyword evidence="1" id="KW-0812">Transmembrane</keyword>
<feature type="domain" description="GGDEF" evidence="3">
    <location>
        <begin position="280"/>
        <end position="411"/>
    </location>
</feature>
<dbReference type="SMART" id="SM00052">
    <property type="entry name" value="EAL"/>
    <property type="match status" value="1"/>
</dbReference>
<dbReference type="CDD" id="cd01948">
    <property type="entry name" value="EAL"/>
    <property type="match status" value="1"/>
</dbReference>
<dbReference type="RefSeq" id="WP_377057713.1">
    <property type="nucleotide sequence ID" value="NZ_JBHLUU010000017.1"/>
</dbReference>
<proteinExistence type="predicted"/>
<evidence type="ECO:0000313" key="5">
    <source>
        <dbReference type="EMBL" id="MFC0474873.1"/>
    </source>
</evidence>
<dbReference type="Proteomes" id="UP001589738">
    <property type="component" value="Unassembled WGS sequence"/>
</dbReference>
<dbReference type="InterPro" id="IPR029787">
    <property type="entry name" value="Nucleotide_cyclase"/>
</dbReference>
<keyword evidence="1" id="KW-0472">Membrane</keyword>
<dbReference type="Pfam" id="PF00990">
    <property type="entry name" value="GGDEF"/>
    <property type="match status" value="1"/>
</dbReference>
<dbReference type="SUPFAM" id="SSF55073">
    <property type="entry name" value="Nucleotide cyclase"/>
    <property type="match status" value="1"/>
</dbReference>
<name>A0ABV6KNH9_9BACI</name>
<feature type="transmembrane region" description="Helical" evidence="1">
    <location>
        <begin position="180"/>
        <end position="205"/>
    </location>
</feature>
<dbReference type="Pfam" id="PF00563">
    <property type="entry name" value="EAL"/>
    <property type="match status" value="1"/>
</dbReference>
<evidence type="ECO:0000259" key="2">
    <source>
        <dbReference type="PROSITE" id="PS50883"/>
    </source>
</evidence>
<sequence>MFTVPDSIFILESEYNFSLVILSIIIACSASYTALSLNERIQQNSFFHRFIWIGLASVAMGFGIWSMHFIGMGAINLPFDMQYDPFVTLLSICPALIASLLAFYIANRQKKSIFAFIISGVVMGLGISTMHYMGMAAMKMEVHHAYRPGIFTASIVIAMTVSFVALYIFSSLQRLMDRRLIKIVTSLIMGLAISSMHYTGMASVVFYVDANTVISTNHSHENHTWILVLAVTIGTSVLLILSSLSGALDRYVDYRMNFFDPLTKLPNRRQFERTIHQLLHANTVAVLHIHDLEKWNIGYGYKFGDRILTEVSQLLLQLNSTSLEVYRVEGNRFAFICKEESNERLKLTLERVSSILKVPLQFDDHTVLVNTVCAIAVKENNETASQLYANAVAVLHHPSIEYNNQIVEYDPKIHTYNFEQRLLSDIDLAMEKDHLYLVYQPKINASSQEISGVEALIRWNHPVHGFLSPGLFIPALEKSGKMFDVTDWVIDKVCQQLDQWNKDGHPVLHVAVNIPGTYITSARLLKTLNHCVDKYDILAKNIELEITETSVVSDIENAIRAVGDIRKQGFSVALDDFGTGVSSLSYLKRLPISTLKIDKSFVDGVPESKKESAIITAIVSLCHSLDIETVVEGVENVKQFNYLTSLPKSPTIQGFYFAKPMKQEELISWMKQFHSQCNEVTPSL</sequence>
<dbReference type="SUPFAM" id="SSF141868">
    <property type="entry name" value="EAL domain-like"/>
    <property type="match status" value="1"/>
</dbReference>
<dbReference type="Pfam" id="PF03707">
    <property type="entry name" value="MHYT"/>
    <property type="match status" value="2"/>
</dbReference>
<dbReference type="PANTHER" id="PTHR33121:SF71">
    <property type="entry name" value="OXYGEN SENSOR PROTEIN DOSP"/>
    <property type="match status" value="1"/>
</dbReference>
<dbReference type="PROSITE" id="PS50883">
    <property type="entry name" value="EAL"/>
    <property type="match status" value="1"/>
</dbReference>
<dbReference type="PROSITE" id="PS50924">
    <property type="entry name" value="MHYT"/>
    <property type="match status" value="1"/>
</dbReference>
<dbReference type="InterPro" id="IPR043128">
    <property type="entry name" value="Rev_trsase/Diguanyl_cyclase"/>
</dbReference>
<accession>A0ABV6KNH9</accession>
<organism evidence="5 6">
    <name type="scientific">Robertmurraya beringensis</name>
    <dbReference type="NCBI Taxonomy" id="641660"/>
    <lineage>
        <taxon>Bacteria</taxon>
        <taxon>Bacillati</taxon>
        <taxon>Bacillota</taxon>
        <taxon>Bacilli</taxon>
        <taxon>Bacillales</taxon>
        <taxon>Bacillaceae</taxon>
        <taxon>Robertmurraya</taxon>
    </lineage>
</organism>
<dbReference type="Gene3D" id="3.20.20.450">
    <property type="entry name" value="EAL domain"/>
    <property type="match status" value="1"/>
</dbReference>
<dbReference type="SMART" id="SM00267">
    <property type="entry name" value="GGDEF"/>
    <property type="match status" value="1"/>
</dbReference>
<feature type="domain" description="EAL" evidence="2">
    <location>
        <begin position="419"/>
        <end position="674"/>
    </location>
</feature>
<dbReference type="InterPro" id="IPR035919">
    <property type="entry name" value="EAL_sf"/>
</dbReference>
<dbReference type="InterPro" id="IPR000160">
    <property type="entry name" value="GGDEF_dom"/>
</dbReference>
<feature type="transmembrane region" description="Helical" evidence="1">
    <location>
        <begin position="50"/>
        <end position="74"/>
    </location>
</feature>
<feature type="transmembrane region" description="Helical" evidence="1">
    <location>
        <begin position="225"/>
        <end position="248"/>
    </location>
</feature>
<feature type="transmembrane region" description="Helical" evidence="1">
    <location>
        <begin position="145"/>
        <end position="168"/>
    </location>
</feature>
<feature type="transmembrane region" description="Helical" evidence="1">
    <location>
        <begin position="113"/>
        <end position="133"/>
    </location>
</feature>